<organism evidence="5 6">
    <name type="scientific">Zingiber officinale</name>
    <name type="common">Ginger</name>
    <name type="synonym">Amomum zingiber</name>
    <dbReference type="NCBI Taxonomy" id="94328"/>
    <lineage>
        <taxon>Eukaryota</taxon>
        <taxon>Viridiplantae</taxon>
        <taxon>Streptophyta</taxon>
        <taxon>Embryophyta</taxon>
        <taxon>Tracheophyta</taxon>
        <taxon>Spermatophyta</taxon>
        <taxon>Magnoliopsida</taxon>
        <taxon>Liliopsida</taxon>
        <taxon>Zingiberales</taxon>
        <taxon>Zingiberaceae</taxon>
        <taxon>Zingiber</taxon>
    </lineage>
</organism>
<evidence type="ECO:0000313" key="5">
    <source>
        <dbReference type="EMBL" id="KAG6481798.1"/>
    </source>
</evidence>
<sequence>MFLQKTESLITELRKELRLTNEEHRELLRRVNADNSVKHIREWRQAGGVQSSLVNSAQTALDMISSPTLSGAISLHTLASTAKQGNMAGARGKKTKPNPPGSIRIDRVKNIAAESADVAANASLVGQKVMTRWPDDNTFYEAVITDYKTHEIAPEDVERILDISPPDHQEIEKAKKLLKEHEQSLVEAIAKLDNMSDSKNEEDDQFSIDEPRSKPWYGLTGHTDKNKDCISKACLKAREVLMAITWPEMVQHPTIIEMTTMGYNIMSDNLFTNKTTRMILACDFMHYRKSDE</sequence>
<comment type="caution">
    <text evidence="5">The sequence shown here is derived from an EMBL/GenBank/DDBJ whole genome shotgun (WGS) entry which is preliminary data.</text>
</comment>
<keyword evidence="2" id="KW-0539">Nucleus</keyword>
<dbReference type="AlphaFoldDB" id="A0A8J5F8S7"/>
<dbReference type="EMBL" id="JACMSC010000016">
    <property type="protein sequence ID" value="KAG6481798.1"/>
    <property type="molecule type" value="Genomic_DNA"/>
</dbReference>
<feature type="coiled-coil region" evidence="3">
    <location>
        <begin position="3"/>
        <end position="34"/>
    </location>
</feature>
<evidence type="ECO:0000256" key="3">
    <source>
        <dbReference type="SAM" id="Coils"/>
    </source>
</evidence>
<protein>
    <recommendedName>
        <fullName evidence="4">ENT domain-containing protein</fullName>
    </recommendedName>
</protein>
<dbReference type="PANTHER" id="PTHR33432">
    <property type="entry name" value="PROTEIN EMSY-LIKE 4"/>
    <property type="match status" value="1"/>
</dbReference>
<dbReference type="PANTHER" id="PTHR33432:SF27">
    <property type="entry name" value="PROTEIN EMSY-LIKE 3"/>
    <property type="match status" value="1"/>
</dbReference>
<dbReference type="InterPro" id="IPR005491">
    <property type="entry name" value="ENT_dom"/>
</dbReference>
<gene>
    <name evidence="5" type="ORF">ZIOFF_058419</name>
</gene>
<dbReference type="GO" id="GO:0050832">
    <property type="term" value="P:defense response to fungus"/>
    <property type="evidence" value="ECO:0007669"/>
    <property type="project" value="InterPro"/>
</dbReference>
<keyword evidence="6" id="KW-1185">Reference proteome</keyword>
<evidence type="ECO:0000256" key="1">
    <source>
        <dbReference type="ARBA" id="ARBA00004123"/>
    </source>
</evidence>
<accession>A0A8J5F8S7</accession>
<evidence type="ECO:0000256" key="2">
    <source>
        <dbReference type="ARBA" id="ARBA00023242"/>
    </source>
</evidence>
<dbReference type="PROSITE" id="PS51138">
    <property type="entry name" value="ENT"/>
    <property type="match status" value="1"/>
</dbReference>
<dbReference type="SUPFAM" id="SSF63748">
    <property type="entry name" value="Tudor/PWWP/MBT"/>
    <property type="match status" value="1"/>
</dbReference>
<keyword evidence="3" id="KW-0175">Coiled coil</keyword>
<dbReference type="Gene3D" id="2.30.30.140">
    <property type="match status" value="1"/>
</dbReference>
<dbReference type="Proteomes" id="UP000734854">
    <property type="component" value="Unassembled WGS sequence"/>
</dbReference>
<feature type="domain" description="ENT" evidence="4">
    <location>
        <begin position="1"/>
        <end position="63"/>
    </location>
</feature>
<dbReference type="Gene3D" id="1.10.1240.40">
    <property type="entry name" value="ENT domain"/>
    <property type="match status" value="1"/>
</dbReference>
<dbReference type="InterPro" id="IPR036142">
    <property type="entry name" value="ENT_dom-like_sf"/>
</dbReference>
<evidence type="ECO:0000259" key="4">
    <source>
        <dbReference type="PROSITE" id="PS51138"/>
    </source>
</evidence>
<name>A0A8J5F8S7_ZINOF</name>
<dbReference type="Pfam" id="PF03735">
    <property type="entry name" value="ENT"/>
    <property type="match status" value="1"/>
</dbReference>
<dbReference type="GO" id="GO:0005634">
    <property type="term" value="C:nucleus"/>
    <property type="evidence" value="ECO:0007669"/>
    <property type="project" value="UniProtKB-SubCell"/>
</dbReference>
<dbReference type="SUPFAM" id="SSF158639">
    <property type="entry name" value="ENT-like"/>
    <property type="match status" value="1"/>
</dbReference>
<dbReference type="InterPro" id="IPR033485">
    <property type="entry name" value="EMSY-LIKE_plant"/>
</dbReference>
<evidence type="ECO:0000313" key="6">
    <source>
        <dbReference type="Proteomes" id="UP000734854"/>
    </source>
</evidence>
<comment type="subcellular location">
    <subcellularLocation>
        <location evidence="1">Nucleus</location>
    </subcellularLocation>
</comment>
<proteinExistence type="predicted"/>
<reference evidence="5 6" key="1">
    <citation type="submission" date="2020-08" db="EMBL/GenBank/DDBJ databases">
        <title>Plant Genome Project.</title>
        <authorList>
            <person name="Zhang R.-G."/>
        </authorList>
    </citation>
    <scope>NUCLEOTIDE SEQUENCE [LARGE SCALE GENOMIC DNA]</scope>
    <source>
        <tissue evidence="5">Rhizome</tissue>
    </source>
</reference>
<feature type="coiled-coil region" evidence="3">
    <location>
        <begin position="171"/>
        <end position="198"/>
    </location>
</feature>